<keyword evidence="2" id="KW-1185">Reference proteome</keyword>
<evidence type="ECO:0000313" key="1">
    <source>
        <dbReference type="EMBL" id="KAJ7993707.1"/>
    </source>
</evidence>
<evidence type="ECO:0000313" key="2">
    <source>
        <dbReference type="Proteomes" id="UP001157502"/>
    </source>
</evidence>
<dbReference type="Proteomes" id="UP001157502">
    <property type="component" value="Chromosome 23"/>
</dbReference>
<accession>A0ACC2FQZ8</accession>
<proteinExistence type="predicted"/>
<comment type="caution">
    <text evidence="1">The sequence shown here is derived from an EMBL/GenBank/DDBJ whole genome shotgun (WGS) entry which is preliminary data.</text>
</comment>
<protein>
    <submittedName>
        <fullName evidence="1">Uncharacterized protein</fullName>
    </submittedName>
</protein>
<name>A0ACC2FQZ8_DALPE</name>
<dbReference type="EMBL" id="CM055750">
    <property type="protein sequence ID" value="KAJ7993707.1"/>
    <property type="molecule type" value="Genomic_DNA"/>
</dbReference>
<reference evidence="1" key="1">
    <citation type="submission" date="2021-05" db="EMBL/GenBank/DDBJ databases">
        <authorList>
            <person name="Pan Q."/>
            <person name="Jouanno E."/>
            <person name="Zahm M."/>
            <person name="Klopp C."/>
            <person name="Cabau C."/>
            <person name="Louis A."/>
            <person name="Berthelot C."/>
            <person name="Parey E."/>
            <person name="Roest Crollius H."/>
            <person name="Montfort J."/>
            <person name="Robinson-Rechavi M."/>
            <person name="Bouchez O."/>
            <person name="Lampietro C."/>
            <person name="Lopez Roques C."/>
            <person name="Donnadieu C."/>
            <person name="Postlethwait J."/>
            <person name="Bobe J."/>
            <person name="Dillon D."/>
            <person name="Chandos A."/>
            <person name="von Hippel F."/>
            <person name="Guiguen Y."/>
        </authorList>
    </citation>
    <scope>NUCLEOTIDE SEQUENCE</scope>
    <source>
        <strain evidence="1">YG-Jan2019</strain>
    </source>
</reference>
<organism evidence="1 2">
    <name type="scientific">Dallia pectoralis</name>
    <name type="common">Alaska blackfish</name>
    <dbReference type="NCBI Taxonomy" id="75939"/>
    <lineage>
        <taxon>Eukaryota</taxon>
        <taxon>Metazoa</taxon>
        <taxon>Chordata</taxon>
        <taxon>Craniata</taxon>
        <taxon>Vertebrata</taxon>
        <taxon>Euteleostomi</taxon>
        <taxon>Actinopterygii</taxon>
        <taxon>Neopterygii</taxon>
        <taxon>Teleostei</taxon>
        <taxon>Protacanthopterygii</taxon>
        <taxon>Esociformes</taxon>
        <taxon>Umbridae</taxon>
        <taxon>Dallia</taxon>
    </lineage>
</organism>
<gene>
    <name evidence="1" type="ORF">DPEC_G00257460</name>
</gene>
<sequence length="126" mass="13413">MFGCRTTQKCFRKNSCEAFSGVNAKIRDSGLFRILPGAESGASLGPTQLHPVGTASEVILSSSFDAAQRYSWNKSQEEHALRGIAGFGEEAAVTDCSVTALQKPKKKKDSTGKKGAEAPKTRTAFA</sequence>